<reference evidence="2 3" key="1">
    <citation type="submission" date="2015-05" db="EMBL/GenBank/DDBJ databases">
        <title>Critical biogeochemical functions in the subsurface are associated with bacteria from new phyla and little studied lineages.</title>
        <authorList>
            <person name="Hug L.A."/>
            <person name="Thomas B.C."/>
            <person name="Sharon I."/>
            <person name="Brown C.T."/>
            <person name="Sharma R."/>
            <person name="Hettich R.L."/>
            <person name="Wilkins M.J."/>
            <person name="Williams K.H."/>
            <person name="Singh A."/>
            <person name="Banfield J.F."/>
        </authorList>
    </citation>
    <scope>NUCLEOTIDE SEQUENCE [LARGE SCALE GENOMIC DNA]</scope>
    <source>
        <strain evidence="2">CSP1-7</strain>
    </source>
</reference>
<organism evidence="2 3">
    <name type="scientific">candidate division WWE3 bacterium CSP1-7</name>
    <dbReference type="NCBI Taxonomy" id="1576480"/>
    <lineage>
        <taxon>Bacteria</taxon>
        <taxon>Katanobacteria</taxon>
    </lineage>
</organism>
<sequence length="61" mass="6603">MKKFYASKSFWFFVLSIVVAVAGLFGFADFQPSADQATIIALVVSVGGLILRFLSSKGIEL</sequence>
<dbReference type="Proteomes" id="UP000051297">
    <property type="component" value="Unassembled WGS sequence"/>
</dbReference>
<dbReference type="AlphaFoldDB" id="A0A0T5ZX24"/>
<evidence type="ECO:0000313" key="3">
    <source>
        <dbReference type="Proteomes" id="UP000051297"/>
    </source>
</evidence>
<evidence type="ECO:0000256" key="1">
    <source>
        <dbReference type="SAM" id="Phobius"/>
    </source>
</evidence>
<comment type="caution">
    <text evidence="2">The sequence shown here is derived from an EMBL/GenBank/DDBJ whole genome shotgun (WGS) entry which is preliminary data.</text>
</comment>
<name>A0A0T5ZX24_UNCKA</name>
<proteinExistence type="predicted"/>
<feature type="transmembrane region" description="Helical" evidence="1">
    <location>
        <begin position="12"/>
        <end position="30"/>
    </location>
</feature>
<keyword evidence="1" id="KW-1133">Transmembrane helix</keyword>
<evidence type="ECO:0000313" key="2">
    <source>
        <dbReference type="EMBL" id="KRT67205.1"/>
    </source>
</evidence>
<accession>A0A0T5ZX24</accession>
<feature type="transmembrane region" description="Helical" evidence="1">
    <location>
        <begin position="36"/>
        <end position="54"/>
    </location>
</feature>
<keyword evidence="1" id="KW-0472">Membrane</keyword>
<dbReference type="EMBL" id="LDXK01000007">
    <property type="protein sequence ID" value="KRT67205.1"/>
    <property type="molecule type" value="Genomic_DNA"/>
</dbReference>
<gene>
    <name evidence="2" type="ORF">XU08_C0007G0025</name>
</gene>
<protein>
    <submittedName>
        <fullName evidence="2">Uncharacterized protein</fullName>
    </submittedName>
</protein>
<keyword evidence="1" id="KW-0812">Transmembrane</keyword>